<dbReference type="GO" id="GO:0003677">
    <property type="term" value="F:DNA binding"/>
    <property type="evidence" value="ECO:0007669"/>
    <property type="project" value="InterPro"/>
</dbReference>
<proteinExistence type="predicted"/>
<comment type="caution">
    <text evidence="2">The sequence shown here is derived from an EMBL/GenBank/DDBJ whole genome shotgun (WGS) entry which is preliminary data.</text>
</comment>
<dbReference type="GO" id="GO:0003918">
    <property type="term" value="F:DNA topoisomerase type II (double strand cut, ATP-hydrolyzing) activity"/>
    <property type="evidence" value="ECO:0007669"/>
    <property type="project" value="InterPro"/>
</dbReference>
<dbReference type="GO" id="GO:0006265">
    <property type="term" value="P:DNA topological change"/>
    <property type="evidence" value="ECO:0007669"/>
    <property type="project" value="InterPro"/>
</dbReference>
<dbReference type="GO" id="GO:0005524">
    <property type="term" value="F:ATP binding"/>
    <property type="evidence" value="ECO:0007669"/>
    <property type="project" value="InterPro"/>
</dbReference>
<feature type="domain" description="DNA gyrase B subunit C-terminal" evidence="1">
    <location>
        <begin position="1"/>
        <end position="38"/>
    </location>
</feature>
<gene>
    <name evidence="2" type="ORF">OBE_07408</name>
</gene>
<dbReference type="InterPro" id="IPR002288">
    <property type="entry name" value="DNA_gyrase_B_C"/>
</dbReference>
<name>K1TWI0_9ZZZZ</name>
<sequence>MNPETRRLIRVMPEDAQKTQEIFELLLGDNLDGRKDYIRDYGYKYLDDIDVS</sequence>
<reference evidence="2" key="1">
    <citation type="journal article" date="2013" name="Environ. Microbiol.">
        <title>Microbiota from the distal guts of lean and obese adolescents exhibit partial functional redundancy besides clear differences in community structure.</title>
        <authorList>
            <person name="Ferrer M."/>
            <person name="Ruiz A."/>
            <person name="Lanza F."/>
            <person name="Haange S.B."/>
            <person name="Oberbach A."/>
            <person name="Till H."/>
            <person name="Bargiela R."/>
            <person name="Campoy C."/>
            <person name="Segura M.T."/>
            <person name="Richter M."/>
            <person name="von Bergen M."/>
            <person name="Seifert J."/>
            <person name="Suarez A."/>
        </authorList>
    </citation>
    <scope>NUCLEOTIDE SEQUENCE</scope>
</reference>
<keyword evidence="2" id="KW-0413">Isomerase</keyword>
<evidence type="ECO:0000259" key="1">
    <source>
        <dbReference type="Pfam" id="PF00986"/>
    </source>
</evidence>
<dbReference type="InterPro" id="IPR000565">
    <property type="entry name" value="Topo_IIA_B"/>
</dbReference>
<dbReference type="InterPro" id="IPR013759">
    <property type="entry name" value="Topo_IIA_B_C"/>
</dbReference>
<accession>K1TWI0</accession>
<dbReference type="Pfam" id="PF00986">
    <property type="entry name" value="DNA_gyraseB_C"/>
    <property type="match status" value="1"/>
</dbReference>
<protein>
    <submittedName>
        <fullName evidence="2">Type IIA topoisomerase (DNA gyrase/topo II, topoisomerase IV), B subunit</fullName>
    </submittedName>
</protein>
<dbReference type="EMBL" id="AJWZ01005091">
    <property type="protein sequence ID" value="EKC63546.1"/>
    <property type="molecule type" value="Genomic_DNA"/>
</dbReference>
<dbReference type="PRINTS" id="PR01159">
    <property type="entry name" value="DNAGYRASEB"/>
</dbReference>
<evidence type="ECO:0000313" key="2">
    <source>
        <dbReference type="EMBL" id="EKC63546.1"/>
    </source>
</evidence>
<dbReference type="Gene3D" id="3.40.50.670">
    <property type="match status" value="1"/>
</dbReference>
<dbReference type="AlphaFoldDB" id="K1TWI0"/>
<organism evidence="2">
    <name type="scientific">human gut metagenome</name>
    <dbReference type="NCBI Taxonomy" id="408170"/>
    <lineage>
        <taxon>unclassified sequences</taxon>
        <taxon>metagenomes</taxon>
        <taxon>organismal metagenomes</taxon>
    </lineage>
</organism>